<dbReference type="Pfam" id="PF25973">
    <property type="entry name" value="BSH_CzcB"/>
    <property type="match status" value="1"/>
</dbReference>
<feature type="domain" description="CusB-like beta-barrel" evidence="2">
    <location>
        <begin position="203"/>
        <end position="275"/>
    </location>
</feature>
<evidence type="ECO:0000259" key="3">
    <source>
        <dbReference type="Pfam" id="PF25973"/>
    </source>
</evidence>
<dbReference type="NCBIfam" id="TIGR01730">
    <property type="entry name" value="RND_mfp"/>
    <property type="match status" value="1"/>
</dbReference>
<accession>A0A2N5Y6P1</accession>
<dbReference type="Gene3D" id="1.10.287.470">
    <property type="entry name" value="Helix hairpin bin"/>
    <property type="match status" value="1"/>
</dbReference>
<keyword evidence="6" id="KW-1185">Reference proteome</keyword>
<feature type="domain" description="YknX-like C-terminal permuted SH3-like" evidence="4">
    <location>
        <begin position="281"/>
        <end position="348"/>
    </location>
</feature>
<dbReference type="Proteomes" id="UP000234845">
    <property type="component" value="Unassembled WGS sequence"/>
</dbReference>
<feature type="domain" description="CzcB-like barrel-sandwich hybrid" evidence="3">
    <location>
        <begin position="71"/>
        <end position="195"/>
    </location>
</feature>
<dbReference type="PANTHER" id="PTHR30469">
    <property type="entry name" value="MULTIDRUG RESISTANCE PROTEIN MDTA"/>
    <property type="match status" value="1"/>
</dbReference>
<sequence>MDTMKKLLVVAAAAILVGAISWPKIAPMMKEPATASPQQRGAPAVRTARVEPQPFEHILVFNGTLVAEQSISVHSELRGKVDSINFTDGQRVTAGDLIVTIESGELAAELRSLQEQLKLAITNARRLTNLFEQGSVNASARDDAVTQRSVLEADVERLQIRLAKTRISAPFAGTLGLRHISMGDLVEPDTLITTLQTITSLNVDFNVPERYRSLIVPGMPLSLQVAGHEEPFNAVVRAIDPQVDLATRTLTVRAHVENPDRTLLPGNYARVELVSRAEEAFVIPSVAVMQSLDAVSVFTVENGVAVRRTVKTGGRDSSHVEILQGLSRGAEIITSGVQSVREGQPVTIINAPDVS</sequence>
<protein>
    <submittedName>
        <fullName evidence="5">Uncharacterized protein</fullName>
    </submittedName>
</protein>
<dbReference type="Pfam" id="PF25954">
    <property type="entry name" value="Beta-barrel_RND_2"/>
    <property type="match status" value="1"/>
</dbReference>
<reference evidence="6" key="1">
    <citation type="submission" date="2017-11" db="EMBL/GenBank/DDBJ databases">
        <title>The draft genome sequence of Chromatocurvus sp. F02.</title>
        <authorList>
            <person name="Du Z.-J."/>
            <person name="Chang Y.-Q."/>
        </authorList>
    </citation>
    <scope>NUCLEOTIDE SEQUENCE [LARGE SCALE GENOMIC DNA]</scope>
    <source>
        <strain evidence="6">F02</strain>
    </source>
</reference>
<dbReference type="GO" id="GO:0015562">
    <property type="term" value="F:efflux transmembrane transporter activity"/>
    <property type="evidence" value="ECO:0007669"/>
    <property type="project" value="TreeGrafter"/>
</dbReference>
<evidence type="ECO:0000313" key="6">
    <source>
        <dbReference type="Proteomes" id="UP000234845"/>
    </source>
</evidence>
<comment type="similarity">
    <text evidence="1">Belongs to the membrane fusion protein (MFP) (TC 8.A.1) family.</text>
</comment>
<dbReference type="EMBL" id="PKLZ01000001">
    <property type="protein sequence ID" value="PLW84063.1"/>
    <property type="molecule type" value="Genomic_DNA"/>
</dbReference>
<dbReference type="InterPro" id="IPR058637">
    <property type="entry name" value="YknX-like_C"/>
</dbReference>
<dbReference type="InterPro" id="IPR058792">
    <property type="entry name" value="Beta-barrel_RND_2"/>
</dbReference>
<dbReference type="Gene3D" id="2.40.420.20">
    <property type="match status" value="1"/>
</dbReference>
<name>A0A2N5Y6P1_9GAMM</name>
<dbReference type="InterPro" id="IPR058647">
    <property type="entry name" value="BSH_CzcB-like"/>
</dbReference>
<evidence type="ECO:0000313" key="5">
    <source>
        <dbReference type="EMBL" id="PLW84063.1"/>
    </source>
</evidence>
<evidence type="ECO:0000256" key="1">
    <source>
        <dbReference type="ARBA" id="ARBA00009477"/>
    </source>
</evidence>
<dbReference type="Pfam" id="PF25989">
    <property type="entry name" value="YknX_C"/>
    <property type="match status" value="1"/>
</dbReference>
<comment type="caution">
    <text evidence="5">The sequence shown here is derived from an EMBL/GenBank/DDBJ whole genome shotgun (WGS) entry which is preliminary data.</text>
</comment>
<gene>
    <name evidence="5" type="ORF">CWI75_01560</name>
</gene>
<dbReference type="PANTHER" id="PTHR30469:SF11">
    <property type="entry name" value="BLL4320 PROTEIN"/>
    <property type="match status" value="1"/>
</dbReference>
<dbReference type="SUPFAM" id="SSF111369">
    <property type="entry name" value="HlyD-like secretion proteins"/>
    <property type="match status" value="1"/>
</dbReference>
<dbReference type="GO" id="GO:1990281">
    <property type="term" value="C:efflux pump complex"/>
    <property type="evidence" value="ECO:0007669"/>
    <property type="project" value="TreeGrafter"/>
</dbReference>
<dbReference type="Gene3D" id="2.40.50.100">
    <property type="match status" value="1"/>
</dbReference>
<proteinExistence type="inferred from homology"/>
<dbReference type="Gene3D" id="2.40.30.170">
    <property type="match status" value="1"/>
</dbReference>
<dbReference type="FunFam" id="2.40.30.170:FF:000010">
    <property type="entry name" value="Efflux RND transporter periplasmic adaptor subunit"/>
    <property type="match status" value="1"/>
</dbReference>
<evidence type="ECO:0000259" key="4">
    <source>
        <dbReference type="Pfam" id="PF25989"/>
    </source>
</evidence>
<evidence type="ECO:0000259" key="2">
    <source>
        <dbReference type="Pfam" id="PF25954"/>
    </source>
</evidence>
<dbReference type="InterPro" id="IPR006143">
    <property type="entry name" value="RND_pump_MFP"/>
</dbReference>
<organism evidence="5 6">
    <name type="scientific">Kineobactrum sediminis</name>
    <dbReference type="NCBI Taxonomy" id="1905677"/>
    <lineage>
        <taxon>Bacteria</taxon>
        <taxon>Pseudomonadati</taxon>
        <taxon>Pseudomonadota</taxon>
        <taxon>Gammaproteobacteria</taxon>
        <taxon>Cellvibrionales</taxon>
        <taxon>Halieaceae</taxon>
        <taxon>Kineobactrum</taxon>
    </lineage>
</organism>
<dbReference type="AlphaFoldDB" id="A0A2N5Y6P1"/>